<proteinExistence type="predicted"/>
<dbReference type="Proteomes" id="UP000320095">
    <property type="component" value="Unassembled WGS sequence"/>
</dbReference>
<protein>
    <submittedName>
        <fullName evidence="1">SRPBCC family protein</fullName>
    </submittedName>
</protein>
<reference evidence="1 2" key="1">
    <citation type="journal article" date="2019" name="Environ. Microbiol.">
        <title>Species interactions and distinct microbial communities in high Arctic permafrost affected cryosols are associated with the CH4 and CO2 gas fluxes.</title>
        <authorList>
            <person name="Altshuler I."/>
            <person name="Hamel J."/>
            <person name="Turney S."/>
            <person name="Magnuson E."/>
            <person name="Levesque R."/>
            <person name="Greer C."/>
            <person name="Whyte L.G."/>
        </authorList>
    </citation>
    <scope>NUCLEOTIDE SEQUENCE [LARGE SCALE GENOMIC DNA]</scope>
    <source>
        <strain evidence="1 2">S5.20</strain>
    </source>
</reference>
<dbReference type="InterPro" id="IPR023393">
    <property type="entry name" value="START-like_dom_sf"/>
</dbReference>
<dbReference type="RefSeq" id="WP_140692769.1">
    <property type="nucleotide sequence ID" value="NZ_RCZG01000005.1"/>
</dbReference>
<organism evidence="1 2">
    <name type="scientific">Mycolicibacterium hodleri</name>
    <dbReference type="NCBI Taxonomy" id="49897"/>
    <lineage>
        <taxon>Bacteria</taxon>
        <taxon>Bacillati</taxon>
        <taxon>Actinomycetota</taxon>
        <taxon>Actinomycetes</taxon>
        <taxon>Mycobacteriales</taxon>
        <taxon>Mycobacteriaceae</taxon>
        <taxon>Mycolicibacterium</taxon>
    </lineage>
</organism>
<dbReference type="SUPFAM" id="SSF55961">
    <property type="entry name" value="Bet v1-like"/>
    <property type="match status" value="1"/>
</dbReference>
<evidence type="ECO:0000313" key="2">
    <source>
        <dbReference type="Proteomes" id="UP000320095"/>
    </source>
</evidence>
<gene>
    <name evidence="1" type="ORF">EAH80_16195</name>
</gene>
<keyword evidence="2" id="KW-1185">Reference proteome</keyword>
<dbReference type="EMBL" id="RCZG01000005">
    <property type="protein sequence ID" value="TPG33854.1"/>
    <property type="molecule type" value="Genomic_DNA"/>
</dbReference>
<dbReference type="CDD" id="cd07812">
    <property type="entry name" value="SRPBCC"/>
    <property type="match status" value="1"/>
</dbReference>
<dbReference type="Gene3D" id="3.30.530.20">
    <property type="match status" value="1"/>
</dbReference>
<dbReference type="AlphaFoldDB" id="A0A502E8Z5"/>
<accession>A0A502E8Z5</accession>
<name>A0A502E8Z5_9MYCO</name>
<sequence length="154" mass="17382">MANGDRWWLTSSEHIVSDEVPAEPSDVRAFYCDLQNITELHPLVVSVETIHREETADSYTQIYRVRDRIPIGPLRPGITYTARVQVPRHGDVLTEARQFPHVLLSGRVSFDQVAGGTRLTERLRIQAPRLLAAITVREAVAAHTEMLAGIRRSF</sequence>
<comment type="caution">
    <text evidence="1">The sequence shown here is derived from an EMBL/GenBank/DDBJ whole genome shotgun (WGS) entry which is preliminary data.</text>
</comment>
<evidence type="ECO:0000313" key="1">
    <source>
        <dbReference type="EMBL" id="TPG33854.1"/>
    </source>
</evidence>
<dbReference type="OrthoDB" id="72630at2"/>